<evidence type="ECO:0000256" key="3">
    <source>
        <dbReference type="SAM" id="Phobius"/>
    </source>
</evidence>
<dbReference type="eggNOG" id="COG3879">
    <property type="taxonomic scope" value="Bacteria"/>
</dbReference>
<name>F6DKC9_DESRL</name>
<reference evidence="5" key="1">
    <citation type="submission" date="2011-05" db="EMBL/GenBank/DDBJ databases">
        <title>Complete sequence of Desulfotomaculum ruminis DSM 2154.</title>
        <authorList>
            <person name="Lucas S."/>
            <person name="Copeland A."/>
            <person name="Lapidus A."/>
            <person name="Cheng J.-F."/>
            <person name="Goodwin L."/>
            <person name="Pitluck S."/>
            <person name="Lu M."/>
            <person name="Detter J.C."/>
            <person name="Han C."/>
            <person name="Tapia R."/>
            <person name="Land M."/>
            <person name="Hauser L."/>
            <person name="Kyrpides N."/>
            <person name="Ivanova N."/>
            <person name="Mikhailova N."/>
            <person name="Pagani I."/>
            <person name="Stams A.J.M."/>
            <person name="Plugge C.M."/>
            <person name="Muyzer G."/>
            <person name="Kuever J."/>
            <person name="Parshina S.N."/>
            <person name="Ivanova A.E."/>
            <person name="Nazina T.N."/>
            <person name="Brambilla E."/>
            <person name="Spring S."/>
            <person name="Klenk H.-P."/>
            <person name="Woyke T."/>
        </authorList>
    </citation>
    <scope>NUCLEOTIDE SEQUENCE [LARGE SCALE GENOMIC DNA]</scope>
    <source>
        <strain evidence="5">ATCC 23193 / DSM 2154 / NCIB 8452 / DL</strain>
    </source>
</reference>
<dbReference type="HOGENOM" id="CLU_040273_4_0_9"/>
<comment type="similarity">
    <text evidence="1">Belongs to the UPF0749 family.</text>
</comment>
<reference evidence="4 5" key="2">
    <citation type="journal article" date="2012" name="Stand. Genomic Sci.">
        <title>Complete genome sequence of the sulfate-reducing firmicute Desulfotomaculum ruminis type strain (DL(T)).</title>
        <authorList>
            <person name="Spring S."/>
            <person name="Visser M."/>
            <person name="Lu M."/>
            <person name="Copeland A."/>
            <person name="Lapidus A."/>
            <person name="Lucas S."/>
            <person name="Cheng J.F."/>
            <person name="Han C."/>
            <person name="Tapia R."/>
            <person name="Goodwin L.A."/>
            <person name="Pitluck S."/>
            <person name="Ivanova N."/>
            <person name="Land M."/>
            <person name="Hauser L."/>
            <person name="Larimer F."/>
            <person name="Rohde M."/>
            <person name="Goker M."/>
            <person name="Detter J.C."/>
            <person name="Kyrpides N.C."/>
            <person name="Woyke T."/>
            <person name="Schaap P.J."/>
            <person name="Plugge C.M."/>
            <person name="Muyzer G."/>
            <person name="Kuever J."/>
            <person name="Pereira I.A."/>
            <person name="Parshina S.N."/>
            <person name="Bernier-Latmani R."/>
            <person name="Stams A.J."/>
            <person name="Klenk H.P."/>
        </authorList>
    </citation>
    <scope>NUCLEOTIDE SEQUENCE [LARGE SCALE GENOMIC DNA]</scope>
    <source>
        <strain evidence="5">ATCC 23193 / DSM 2154 / NCIB 8452 / DL</strain>
    </source>
</reference>
<dbReference type="RefSeq" id="WP_013843292.1">
    <property type="nucleotide sequence ID" value="NC_015589.1"/>
</dbReference>
<keyword evidence="5" id="KW-1185">Reference proteome</keyword>
<keyword evidence="3" id="KW-1133">Transmembrane helix</keyword>
<organism evidence="4 5">
    <name type="scientific">Desulforamulus ruminis (strain ATCC 23193 / DSM 2154 / NCIMB 8452 / DL)</name>
    <name type="common">Desulfotomaculum ruminis</name>
    <dbReference type="NCBI Taxonomy" id="696281"/>
    <lineage>
        <taxon>Bacteria</taxon>
        <taxon>Bacillati</taxon>
        <taxon>Bacillota</taxon>
        <taxon>Clostridia</taxon>
        <taxon>Eubacteriales</taxon>
        <taxon>Peptococcaceae</taxon>
        <taxon>Desulforamulus</taxon>
    </lineage>
</organism>
<evidence type="ECO:0008006" key="6">
    <source>
        <dbReference type="Google" id="ProtNLM"/>
    </source>
</evidence>
<protein>
    <recommendedName>
        <fullName evidence="6">Division initiation protein</fullName>
    </recommendedName>
</protein>
<keyword evidence="2" id="KW-0175">Coiled coil</keyword>
<dbReference type="Proteomes" id="UP000009234">
    <property type="component" value="Chromosome"/>
</dbReference>
<feature type="transmembrane region" description="Helical" evidence="3">
    <location>
        <begin position="5"/>
        <end position="24"/>
    </location>
</feature>
<accession>F6DKC9</accession>
<sequence length="234" mass="26005">MRKTLYFSIGFVSVILGLMIAFQFRTVGQVDSAVPSDRAQLLTNQLKEIEKETVTLLIEANDLENKLTRAEKGQTEASEAVLEELQKVRQIAGFTQLKGPGVEVYIAPVQRAGQHNENNWYIVSDEDLLLRVVNELRAAGAEALSINGQRIISTSEIRLAGSFIDVNLTRISPPYTIMAIGAPDQLESSLLIKGGLVDSIRDWEVTVTKQEELLLPAYKHNVKLEYAKPLKEAK</sequence>
<dbReference type="PANTHER" id="PTHR37313:SF2">
    <property type="entry name" value="UPF0749 PROTEIN YLXX"/>
    <property type="match status" value="1"/>
</dbReference>
<dbReference type="InterPro" id="IPR010273">
    <property type="entry name" value="DUF881"/>
</dbReference>
<dbReference type="STRING" id="696281.Desru_3341"/>
<proteinExistence type="inferred from homology"/>
<dbReference type="Gene3D" id="3.30.70.1880">
    <property type="entry name" value="Protein of unknown function DUF881"/>
    <property type="match status" value="1"/>
</dbReference>
<dbReference type="EMBL" id="CP002780">
    <property type="protein sequence ID" value="AEG61546.1"/>
    <property type="molecule type" value="Genomic_DNA"/>
</dbReference>
<dbReference type="KEGG" id="dru:Desru_3341"/>
<dbReference type="Pfam" id="PF05949">
    <property type="entry name" value="DUF881"/>
    <property type="match status" value="1"/>
</dbReference>
<gene>
    <name evidence="4" type="ordered locus">Desru_3341</name>
</gene>
<evidence type="ECO:0000313" key="5">
    <source>
        <dbReference type="Proteomes" id="UP000009234"/>
    </source>
</evidence>
<keyword evidence="3" id="KW-0472">Membrane</keyword>
<dbReference type="AlphaFoldDB" id="F6DKC9"/>
<keyword evidence="3" id="KW-0812">Transmembrane</keyword>
<dbReference type="PANTHER" id="PTHR37313">
    <property type="entry name" value="UPF0749 PROTEIN RV1825"/>
    <property type="match status" value="1"/>
</dbReference>
<evidence type="ECO:0000313" key="4">
    <source>
        <dbReference type="EMBL" id="AEG61546.1"/>
    </source>
</evidence>
<evidence type="ECO:0000256" key="1">
    <source>
        <dbReference type="ARBA" id="ARBA00009108"/>
    </source>
</evidence>
<feature type="coiled-coil region" evidence="2">
    <location>
        <begin position="46"/>
        <end position="80"/>
    </location>
</feature>
<evidence type="ECO:0000256" key="2">
    <source>
        <dbReference type="SAM" id="Coils"/>
    </source>
</evidence>